<dbReference type="InterPro" id="IPR036388">
    <property type="entry name" value="WH-like_DNA-bd_sf"/>
</dbReference>
<evidence type="ECO:0000256" key="5">
    <source>
        <dbReference type="PROSITE-ProRule" id="PRU00169"/>
    </source>
</evidence>
<dbReference type="InterPro" id="IPR039420">
    <property type="entry name" value="WalR-like"/>
</dbReference>
<dbReference type="Proteomes" id="UP001500596">
    <property type="component" value="Unassembled WGS sequence"/>
</dbReference>
<organism evidence="9 10">
    <name type="scientific">Microbacterium lacus</name>
    <dbReference type="NCBI Taxonomy" id="415217"/>
    <lineage>
        <taxon>Bacteria</taxon>
        <taxon>Bacillati</taxon>
        <taxon>Actinomycetota</taxon>
        <taxon>Actinomycetes</taxon>
        <taxon>Micrococcales</taxon>
        <taxon>Microbacteriaceae</taxon>
        <taxon>Microbacterium</taxon>
    </lineage>
</organism>
<dbReference type="RefSeq" id="WP_344051858.1">
    <property type="nucleotide sequence ID" value="NZ_BAAAPK010000001.1"/>
</dbReference>
<dbReference type="InterPro" id="IPR016032">
    <property type="entry name" value="Sig_transdc_resp-reg_C-effctor"/>
</dbReference>
<dbReference type="SUPFAM" id="SSF52172">
    <property type="entry name" value="CheY-like"/>
    <property type="match status" value="1"/>
</dbReference>
<feature type="domain" description="OmpR/PhoB-type" evidence="8">
    <location>
        <begin position="154"/>
        <end position="259"/>
    </location>
</feature>
<dbReference type="InterPro" id="IPR001789">
    <property type="entry name" value="Sig_transdc_resp-reg_receiver"/>
</dbReference>
<evidence type="ECO:0000256" key="1">
    <source>
        <dbReference type="ARBA" id="ARBA00022553"/>
    </source>
</evidence>
<dbReference type="Pfam" id="PF00072">
    <property type="entry name" value="Response_reg"/>
    <property type="match status" value="1"/>
</dbReference>
<dbReference type="Gene3D" id="6.10.250.690">
    <property type="match status" value="1"/>
</dbReference>
<dbReference type="PANTHER" id="PTHR48111:SF4">
    <property type="entry name" value="DNA-BINDING DUAL TRANSCRIPTIONAL REGULATOR OMPR"/>
    <property type="match status" value="1"/>
</dbReference>
<keyword evidence="3 6" id="KW-0238">DNA-binding</keyword>
<dbReference type="PROSITE" id="PS51755">
    <property type="entry name" value="OMPR_PHOB"/>
    <property type="match status" value="1"/>
</dbReference>
<accession>A0ABP4S5W6</accession>
<protein>
    <submittedName>
        <fullName evidence="9">Response regulator transcription factor</fullName>
    </submittedName>
</protein>
<evidence type="ECO:0000313" key="9">
    <source>
        <dbReference type="EMBL" id="GAA1666312.1"/>
    </source>
</evidence>
<proteinExistence type="predicted"/>
<dbReference type="CDD" id="cd00383">
    <property type="entry name" value="trans_reg_C"/>
    <property type="match status" value="1"/>
</dbReference>
<dbReference type="InterPro" id="IPR011006">
    <property type="entry name" value="CheY-like_superfamily"/>
</dbReference>
<dbReference type="SUPFAM" id="SSF46894">
    <property type="entry name" value="C-terminal effector domain of the bipartite response regulators"/>
    <property type="match status" value="1"/>
</dbReference>
<comment type="caution">
    <text evidence="9">The sequence shown here is derived from an EMBL/GenBank/DDBJ whole genome shotgun (WGS) entry which is preliminary data.</text>
</comment>
<evidence type="ECO:0000256" key="6">
    <source>
        <dbReference type="PROSITE-ProRule" id="PRU01091"/>
    </source>
</evidence>
<dbReference type="EMBL" id="BAAAPK010000001">
    <property type="protein sequence ID" value="GAA1666312.1"/>
    <property type="molecule type" value="Genomic_DNA"/>
</dbReference>
<evidence type="ECO:0000256" key="2">
    <source>
        <dbReference type="ARBA" id="ARBA00023015"/>
    </source>
</evidence>
<dbReference type="Gene3D" id="1.10.10.10">
    <property type="entry name" value="Winged helix-like DNA-binding domain superfamily/Winged helix DNA-binding domain"/>
    <property type="match status" value="1"/>
</dbReference>
<dbReference type="PANTHER" id="PTHR48111">
    <property type="entry name" value="REGULATOR OF RPOS"/>
    <property type="match status" value="1"/>
</dbReference>
<feature type="modified residue" description="4-aspartylphosphate" evidence="5">
    <location>
        <position position="63"/>
    </location>
</feature>
<evidence type="ECO:0000313" key="10">
    <source>
        <dbReference type="Proteomes" id="UP001500596"/>
    </source>
</evidence>
<evidence type="ECO:0000259" key="7">
    <source>
        <dbReference type="PROSITE" id="PS50110"/>
    </source>
</evidence>
<dbReference type="Gene3D" id="3.40.50.2300">
    <property type="match status" value="1"/>
</dbReference>
<name>A0ABP4S5W6_9MICO</name>
<dbReference type="PROSITE" id="PS50110">
    <property type="entry name" value="RESPONSE_REGULATORY"/>
    <property type="match status" value="1"/>
</dbReference>
<dbReference type="Pfam" id="PF00486">
    <property type="entry name" value="Trans_reg_C"/>
    <property type="match status" value="1"/>
</dbReference>
<feature type="DNA-binding region" description="OmpR/PhoB-type" evidence="6">
    <location>
        <begin position="154"/>
        <end position="259"/>
    </location>
</feature>
<evidence type="ECO:0000256" key="3">
    <source>
        <dbReference type="ARBA" id="ARBA00023125"/>
    </source>
</evidence>
<feature type="domain" description="Response regulatory" evidence="7">
    <location>
        <begin position="14"/>
        <end position="127"/>
    </location>
</feature>
<keyword evidence="2" id="KW-0805">Transcription regulation</keyword>
<dbReference type="SMART" id="SM00862">
    <property type="entry name" value="Trans_reg_C"/>
    <property type="match status" value="1"/>
</dbReference>
<keyword evidence="1 5" id="KW-0597">Phosphoprotein</keyword>
<sequence length="263" mass="28615">MSTPSPTMPIPNPTAVVIEDDVAVRDILIEVFESAGFIAIGATNGIDGVAAVQAHAPRITTVDINMPGIDGFETVKRIRAISETYIVLVTARADESDAVLGLSVGADDYVTKPFRLREFRARVEAMLRRPRRVEAASPESSAIPAAAPVEPASGNVLTHRDLRLDRLARTVHRDGVEVSLTRTEFDLIQTLLESNRRARAKEDLALVVRGDEPGGTYVSELDKRAIEAHVANLRRKLGDSIGSPRYIETVRGVGYRLTATPTR</sequence>
<evidence type="ECO:0000259" key="8">
    <source>
        <dbReference type="PROSITE" id="PS51755"/>
    </source>
</evidence>
<keyword evidence="10" id="KW-1185">Reference proteome</keyword>
<keyword evidence="4" id="KW-0804">Transcription</keyword>
<evidence type="ECO:0000256" key="4">
    <source>
        <dbReference type="ARBA" id="ARBA00023163"/>
    </source>
</evidence>
<dbReference type="CDD" id="cd17574">
    <property type="entry name" value="REC_OmpR"/>
    <property type="match status" value="1"/>
</dbReference>
<dbReference type="SMART" id="SM00448">
    <property type="entry name" value="REC"/>
    <property type="match status" value="1"/>
</dbReference>
<dbReference type="InterPro" id="IPR001867">
    <property type="entry name" value="OmpR/PhoB-type_DNA-bd"/>
</dbReference>
<gene>
    <name evidence="9" type="ORF">GCM10009807_08030</name>
</gene>
<reference evidence="10" key="1">
    <citation type="journal article" date="2019" name="Int. J. Syst. Evol. Microbiol.">
        <title>The Global Catalogue of Microorganisms (GCM) 10K type strain sequencing project: providing services to taxonomists for standard genome sequencing and annotation.</title>
        <authorList>
            <consortium name="The Broad Institute Genomics Platform"/>
            <consortium name="The Broad Institute Genome Sequencing Center for Infectious Disease"/>
            <person name="Wu L."/>
            <person name="Ma J."/>
        </authorList>
    </citation>
    <scope>NUCLEOTIDE SEQUENCE [LARGE SCALE GENOMIC DNA]</scope>
    <source>
        <strain evidence="10">JCM 15575</strain>
    </source>
</reference>